<feature type="transmembrane region" description="Helical" evidence="1">
    <location>
        <begin position="52"/>
        <end position="71"/>
    </location>
</feature>
<sequence>MDLANSLTSMPSWVLFIILLIIGVLATEFGFWAGHRKVKNGINEPTAPIGTAVSAILALLAFMLGFTFSITSSRFADRKGLVISQANAIGAGYLRAGLLPEKQKTTVRKLFSEYTDLLLKLPESNNVEALLDRRDAIHLLLWEQALSLEEQDIPPAMKSLFITSVNEIISLAEERKTVALVFRIPDALWEALLFLNVISMFAYGYQKGISGSRRTFEIPILTITYAVVIVLIADMDSTSFRRFKVSQEPLRSLQKMIRKGPR</sequence>
<evidence type="ECO:0008006" key="4">
    <source>
        <dbReference type="Google" id="ProtNLM"/>
    </source>
</evidence>
<proteinExistence type="predicted"/>
<keyword evidence="1" id="KW-0812">Transmembrane</keyword>
<dbReference type="InterPro" id="IPR025333">
    <property type="entry name" value="DUF4239"/>
</dbReference>
<dbReference type="Pfam" id="PF14023">
    <property type="entry name" value="Bestrophin-like"/>
    <property type="match status" value="1"/>
</dbReference>
<keyword evidence="1" id="KW-0472">Membrane</keyword>
<evidence type="ECO:0000313" key="2">
    <source>
        <dbReference type="EMBL" id="KAA9332624.1"/>
    </source>
</evidence>
<gene>
    <name evidence="2" type="ORF">F0P94_11470</name>
</gene>
<evidence type="ECO:0000313" key="3">
    <source>
        <dbReference type="Proteomes" id="UP000326570"/>
    </source>
</evidence>
<evidence type="ECO:0000256" key="1">
    <source>
        <dbReference type="SAM" id="Phobius"/>
    </source>
</evidence>
<protein>
    <recommendedName>
        <fullName evidence="4">DUF4239 domain-containing protein</fullName>
    </recommendedName>
</protein>
<reference evidence="2 3" key="1">
    <citation type="submission" date="2019-09" db="EMBL/GenBank/DDBJ databases">
        <title>Genome sequence of Adhaeribacter sp. M2.</title>
        <authorList>
            <person name="Srinivasan S."/>
        </authorList>
    </citation>
    <scope>NUCLEOTIDE SEQUENCE [LARGE SCALE GENOMIC DNA]</scope>
    <source>
        <strain evidence="2 3">M2</strain>
    </source>
</reference>
<comment type="caution">
    <text evidence="2">The sequence shown here is derived from an EMBL/GenBank/DDBJ whole genome shotgun (WGS) entry which is preliminary data.</text>
</comment>
<dbReference type="Proteomes" id="UP000326570">
    <property type="component" value="Unassembled WGS sequence"/>
</dbReference>
<name>A0A5N1IRA3_9BACT</name>
<keyword evidence="1" id="KW-1133">Transmembrane helix</keyword>
<dbReference type="AlphaFoldDB" id="A0A5N1IRA3"/>
<feature type="transmembrane region" description="Helical" evidence="1">
    <location>
        <begin position="187"/>
        <end position="206"/>
    </location>
</feature>
<feature type="transmembrane region" description="Helical" evidence="1">
    <location>
        <begin position="12"/>
        <end position="32"/>
    </location>
</feature>
<dbReference type="EMBL" id="VTWT01000006">
    <property type="protein sequence ID" value="KAA9332624.1"/>
    <property type="molecule type" value="Genomic_DNA"/>
</dbReference>
<accession>A0A5N1IRA3</accession>
<organism evidence="2 3">
    <name type="scientific">Adhaeribacter soli</name>
    <dbReference type="NCBI Taxonomy" id="2607655"/>
    <lineage>
        <taxon>Bacteria</taxon>
        <taxon>Pseudomonadati</taxon>
        <taxon>Bacteroidota</taxon>
        <taxon>Cytophagia</taxon>
        <taxon>Cytophagales</taxon>
        <taxon>Hymenobacteraceae</taxon>
        <taxon>Adhaeribacter</taxon>
    </lineage>
</organism>
<keyword evidence="3" id="KW-1185">Reference proteome</keyword>
<dbReference type="RefSeq" id="WP_150904037.1">
    <property type="nucleotide sequence ID" value="NZ_VTWT01000006.1"/>
</dbReference>
<feature type="transmembrane region" description="Helical" evidence="1">
    <location>
        <begin position="218"/>
        <end position="235"/>
    </location>
</feature>